<dbReference type="AlphaFoldDB" id="A0A0A0EY95"/>
<sequence length="85" mass="9930">MLVDEPVREEAVKVIANVSRGHLARQFISYWFVRKAKDLIGALVHFKCVDSERNDDFIRLFNLHYRPHKADVTSIESLDTKVVYI</sequence>
<dbReference type="EMBL" id="AVPT01000016">
    <property type="protein sequence ID" value="KGM55906.1"/>
    <property type="molecule type" value="Genomic_DNA"/>
</dbReference>
<protein>
    <submittedName>
        <fullName evidence="1">Uncharacterized protein</fullName>
    </submittedName>
</protein>
<evidence type="ECO:0000313" key="2">
    <source>
        <dbReference type="Proteomes" id="UP000029989"/>
    </source>
</evidence>
<comment type="caution">
    <text evidence="1">The sequence shown here is derived from an EMBL/GenBank/DDBJ whole genome shotgun (WGS) entry which is preliminary data.</text>
</comment>
<keyword evidence="2" id="KW-1185">Reference proteome</keyword>
<dbReference type="Proteomes" id="UP000029989">
    <property type="component" value="Unassembled WGS sequence"/>
</dbReference>
<accession>A0A0A0EY95</accession>
<evidence type="ECO:0000313" key="1">
    <source>
        <dbReference type="EMBL" id="KGM55906.1"/>
    </source>
</evidence>
<name>A0A0A0EY95_9GAMM</name>
<reference evidence="1 2" key="1">
    <citation type="journal article" date="2015" name="Stand. Genomic Sci.">
        <title>Genomic information of the arsenic-resistant bacterium Lysobacter arseniciresistens type strain ZS79(T) and comparison of Lysobacter draft genomes.</title>
        <authorList>
            <person name="Liu L."/>
            <person name="Zhang S."/>
            <person name="Luo M."/>
            <person name="Wang G."/>
        </authorList>
    </citation>
    <scope>NUCLEOTIDE SEQUENCE [LARGE SCALE GENOMIC DNA]</scope>
    <source>
        <strain evidence="1 2">ZS79</strain>
    </source>
</reference>
<organism evidence="1 2">
    <name type="scientific">Lysobacter arseniciresistens ZS79</name>
    <dbReference type="NCBI Taxonomy" id="913325"/>
    <lineage>
        <taxon>Bacteria</taxon>
        <taxon>Pseudomonadati</taxon>
        <taxon>Pseudomonadota</taxon>
        <taxon>Gammaproteobacteria</taxon>
        <taxon>Lysobacterales</taxon>
        <taxon>Lysobacteraceae</taxon>
        <taxon>Novilysobacter</taxon>
    </lineage>
</organism>
<gene>
    <name evidence="1" type="ORF">N799_06150</name>
</gene>
<proteinExistence type="predicted"/>